<organism evidence="1 2">
    <name type="scientific">Fusobacterium necrophorum</name>
    <dbReference type="NCBI Taxonomy" id="859"/>
    <lineage>
        <taxon>Bacteria</taxon>
        <taxon>Fusobacteriati</taxon>
        <taxon>Fusobacteriota</taxon>
        <taxon>Fusobacteriia</taxon>
        <taxon>Fusobacteriales</taxon>
        <taxon>Fusobacteriaceae</taxon>
        <taxon>Fusobacterium</taxon>
    </lineage>
</organism>
<name>A0AAW6WD50_9FUSO</name>
<dbReference type="RefSeq" id="WP_035899286.1">
    <property type="nucleotide sequence ID" value="NZ_CABMIK010000011.1"/>
</dbReference>
<keyword evidence="2" id="KW-1185">Reference proteome</keyword>
<comment type="caution">
    <text evidence="1">The sequence shown here is derived from an EMBL/GenBank/DDBJ whole genome shotgun (WGS) entry which is preliminary data.</text>
</comment>
<dbReference type="EMBL" id="JAMGTK010000020">
    <property type="protein sequence ID" value="MDK4512616.1"/>
    <property type="molecule type" value="Genomic_DNA"/>
</dbReference>
<sequence length="85" mass="9837">MDDNSLENQELLNKTIKNFLKKYNKAPLLKTTETDHGIKTEIFVTAYQYPISVGFRYVSNLTMNNDYVICALEAFKNLDLSLLQE</sequence>
<accession>A0AAW6WD50</accession>
<gene>
    <name evidence="1" type="ORF">MWG07_10175</name>
</gene>
<proteinExistence type="predicted"/>
<reference evidence="1" key="2">
    <citation type="submission" date="2022-04" db="EMBL/GenBank/DDBJ databases">
        <authorList>
            <person name="Livingstone P.G."/>
        </authorList>
    </citation>
    <scope>NUCLEOTIDE SEQUENCE</scope>
    <source>
        <strain evidence="1">BRON_8</strain>
    </source>
</reference>
<dbReference type="Proteomes" id="UP001173223">
    <property type="component" value="Unassembled WGS sequence"/>
</dbReference>
<dbReference type="AlphaFoldDB" id="A0AAW6WD50"/>
<evidence type="ECO:0000313" key="2">
    <source>
        <dbReference type="Proteomes" id="UP001173223"/>
    </source>
</evidence>
<protein>
    <submittedName>
        <fullName evidence="1">Uncharacterized protein</fullName>
    </submittedName>
</protein>
<dbReference type="GeneID" id="75075226"/>
<reference evidence="1" key="1">
    <citation type="journal article" date="2022" name="Gene">
        <title>A genome-led study on the pathogenesis of Fusobacterium necrophorum infections.</title>
        <authorList>
            <person name="Thapa G."/>
            <person name="Jayal A."/>
            <person name="Sikazwe E."/>
            <person name="Perry T."/>
            <person name="Mohammed Al Balushi A."/>
            <person name="Livingstone P."/>
        </authorList>
    </citation>
    <scope>NUCLEOTIDE SEQUENCE</scope>
    <source>
        <strain evidence="1">BRON_8</strain>
    </source>
</reference>
<evidence type="ECO:0000313" key="1">
    <source>
        <dbReference type="EMBL" id="MDK4512616.1"/>
    </source>
</evidence>